<organism evidence="2 3">
    <name type="scientific">Senna tora</name>
    <dbReference type="NCBI Taxonomy" id="362788"/>
    <lineage>
        <taxon>Eukaryota</taxon>
        <taxon>Viridiplantae</taxon>
        <taxon>Streptophyta</taxon>
        <taxon>Embryophyta</taxon>
        <taxon>Tracheophyta</taxon>
        <taxon>Spermatophyta</taxon>
        <taxon>Magnoliopsida</taxon>
        <taxon>eudicotyledons</taxon>
        <taxon>Gunneridae</taxon>
        <taxon>Pentapetalae</taxon>
        <taxon>rosids</taxon>
        <taxon>fabids</taxon>
        <taxon>Fabales</taxon>
        <taxon>Fabaceae</taxon>
        <taxon>Caesalpinioideae</taxon>
        <taxon>Cassia clade</taxon>
        <taxon>Senna</taxon>
    </lineage>
</organism>
<dbReference type="AlphaFoldDB" id="A0A834X1J1"/>
<keyword evidence="3" id="KW-1185">Reference proteome</keyword>
<dbReference type="EMBL" id="JAAIUW010000004">
    <property type="protein sequence ID" value="KAF7836334.1"/>
    <property type="molecule type" value="Genomic_DNA"/>
</dbReference>
<protein>
    <submittedName>
        <fullName evidence="2">Uncharacterized protein</fullName>
    </submittedName>
</protein>
<dbReference type="InterPro" id="IPR027854">
    <property type="entry name" value="STMP1"/>
</dbReference>
<proteinExistence type="predicted"/>
<dbReference type="Proteomes" id="UP000634136">
    <property type="component" value="Unassembled WGS sequence"/>
</dbReference>
<keyword evidence="1" id="KW-1133">Transmembrane helix</keyword>
<dbReference type="OrthoDB" id="2012160at2759"/>
<gene>
    <name evidence="2" type="ORF">G2W53_011193</name>
</gene>
<accession>A0A834X1J1</accession>
<comment type="caution">
    <text evidence="2">The sequence shown here is derived from an EMBL/GenBank/DDBJ whole genome shotgun (WGS) entry which is preliminary data.</text>
</comment>
<evidence type="ECO:0000313" key="2">
    <source>
        <dbReference type="EMBL" id="KAF7836334.1"/>
    </source>
</evidence>
<sequence length="96" mass="10569">MSSEPLAISDLPSAAGVELQHLPPSPPVRHDSLSVILFFFIIVLFSGTVCGVYLAQNYQVPNIMKLADTAMVMAKHIEEKYRKPANKRDDDGKNNA</sequence>
<keyword evidence="1" id="KW-0812">Transmembrane</keyword>
<dbReference type="Pfam" id="PF15054">
    <property type="entry name" value="DUF4535"/>
    <property type="match status" value="1"/>
</dbReference>
<name>A0A834X1J1_9FABA</name>
<dbReference type="PANTHER" id="PTHR33528:SF17">
    <property type="entry name" value="TRANSMEMBRANE PROTEIN"/>
    <property type="match status" value="1"/>
</dbReference>
<reference evidence="2" key="1">
    <citation type="submission" date="2020-09" db="EMBL/GenBank/DDBJ databases">
        <title>Genome-Enabled Discovery of Anthraquinone Biosynthesis in Senna tora.</title>
        <authorList>
            <person name="Kang S.-H."/>
            <person name="Pandey R.P."/>
            <person name="Lee C.-M."/>
            <person name="Sim J.-S."/>
            <person name="Jeong J.-T."/>
            <person name="Choi B.-S."/>
            <person name="Jung M."/>
            <person name="Ginzburg D."/>
            <person name="Zhao K."/>
            <person name="Won S.Y."/>
            <person name="Oh T.-J."/>
            <person name="Yu Y."/>
            <person name="Kim N.-H."/>
            <person name="Lee O.R."/>
            <person name="Lee T.-H."/>
            <person name="Bashyal P."/>
            <person name="Kim T.-S."/>
            <person name="Lee W.-H."/>
            <person name="Kawkins C."/>
            <person name="Kim C.-K."/>
            <person name="Kim J.S."/>
            <person name="Ahn B.O."/>
            <person name="Rhee S.Y."/>
            <person name="Sohng J.K."/>
        </authorList>
    </citation>
    <scope>NUCLEOTIDE SEQUENCE</scope>
    <source>
        <tissue evidence="2">Leaf</tissue>
    </source>
</reference>
<evidence type="ECO:0000256" key="1">
    <source>
        <dbReference type="SAM" id="Phobius"/>
    </source>
</evidence>
<evidence type="ECO:0000313" key="3">
    <source>
        <dbReference type="Proteomes" id="UP000634136"/>
    </source>
</evidence>
<feature type="transmembrane region" description="Helical" evidence="1">
    <location>
        <begin position="33"/>
        <end position="55"/>
    </location>
</feature>
<dbReference type="PANTHER" id="PTHR33528">
    <property type="entry name" value="OS07G0239500 PROTEIN"/>
    <property type="match status" value="1"/>
</dbReference>
<keyword evidence="1" id="KW-0472">Membrane</keyword>